<dbReference type="GeneID" id="19194391"/>
<comment type="caution">
    <text evidence="1">The sequence shown here is derived from an EMBL/GenBank/DDBJ whole genome shotgun (WGS) entry which is preliminary data.</text>
</comment>
<dbReference type="RefSeq" id="XP_007748464.1">
    <property type="nucleotide sequence ID" value="XM_007750274.1"/>
</dbReference>
<reference evidence="1 2" key="1">
    <citation type="submission" date="2013-03" db="EMBL/GenBank/DDBJ databases">
        <title>The Genome Sequence of Cladophialophora psammophila CBS 110553.</title>
        <authorList>
            <consortium name="The Broad Institute Genomics Platform"/>
            <person name="Cuomo C."/>
            <person name="de Hoog S."/>
            <person name="Gorbushina A."/>
            <person name="Walker B."/>
            <person name="Young S.K."/>
            <person name="Zeng Q."/>
            <person name="Gargeya S."/>
            <person name="Fitzgerald M."/>
            <person name="Haas B."/>
            <person name="Abouelleil A."/>
            <person name="Allen A.W."/>
            <person name="Alvarado L."/>
            <person name="Arachchi H.M."/>
            <person name="Berlin A.M."/>
            <person name="Chapman S.B."/>
            <person name="Gainer-Dewar J."/>
            <person name="Goldberg J."/>
            <person name="Griggs A."/>
            <person name="Gujja S."/>
            <person name="Hansen M."/>
            <person name="Howarth C."/>
            <person name="Imamovic A."/>
            <person name="Ireland A."/>
            <person name="Larimer J."/>
            <person name="McCowan C."/>
            <person name="Murphy C."/>
            <person name="Pearson M."/>
            <person name="Poon T.W."/>
            <person name="Priest M."/>
            <person name="Roberts A."/>
            <person name="Saif S."/>
            <person name="Shea T."/>
            <person name="Sisk P."/>
            <person name="Sykes S."/>
            <person name="Wortman J."/>
            <person name="Nusbaum C."/>
            <person name="Birren B."/>
        </authorList>
    </citation>
    <scope>NUCLEOTIDE SEQUENCE [LARGE SCALE GENOMIC DNA]</scope>
    <source>
        <strain evidence="1 2">CBS 110553</strain>
    </source>
</reference>
<dbReference type="EMBL" id="AMGX01000017">
    <property type="protein sequence ID" value="EXJ67049.1"/>
    <property type="molecule type" value="Genomic_DNA"/>
</dbReference>
<accession>W9X9C7</accession>
<dbReference type="AlphaFoldDB" id="W9X9C7"/>
<dbReference type="OrthoDB" id="4109395at2759"/>
<evidence type="ECO:0000313" key="2">
    <source>
        <dbReference type="Proteomes" id="UP000019471"/>
    </source>
</evidence>
<gene>
    <name evidence="1" type="ORF">A1O5_09695</name>
</gene>
<evidence type="ECO:0000313" key="1">
    <source>
        <dbReference type="EMBL" id="EXJ67049.1"/>
    </source>
</evidence>
<organism evidence="1 2">
    <name type="scientific">Cladophialophora psammophila CBS 110553</name>
    <dbReference type="NCBI Taxonomy" id="1182543"/>
    <lineage>
        <taxon>Eukaryota</taxon>
        <taxon>Fungi</taxon>
        <taxon>Dikarya</taxon>
        <taxon>Ascomycota</taxon>
        <taxon>Pezizomycotina</taxon>
        <taxon>Eurotiomycetes</taxon>
        <taxon>Chaetothyriomycetidae</taxon>
        <taxon>Chaetothyriales</taxon>
        <taxon>Herpotrichiellaceae</taxon>
        <taxon>Cladophialophora</taxon>
    </lineage>
</organism>
<sequence length="334" mass="35439">MDQYAKERLRKIIALLESGIDSNLGPQLDTILSKDDQVGEGKDSSHSACIEETAPNSALDTCSATLLSEVAADESPLAALGRHAFRAAENEAQALLRAEKKRLEERLATSPLAKGIYWKRCNGQWVNGLGDVLVDSGRGGNEGTMVAGTEARGVMMDQEGVDERGSMGAASTLAQDHVDEGVADLSTLTWTSTPNLAMSTTAATSISSLSLGSPNLSDTTPLKPTVCTGSLAVPNSADSKAGHYGYALLCHDDVSPGQGALPSSSLLASQACLANFSSFEYLMLQNREQLVRSGQCREEDLCITCWAYNRAAVRAQVKKDVLVEQACNGDKHDE</sequence>
<name>W9X9C7_9EURO</name>
<keyword evidence="2" id="KW-1185">Reference proteome</keyword>
<dbReference type="HOGENOM" id="CLU_062271_0_0_1"/>
<proteinExistence type="predicted"/>
<protein>
    <submittedName>
        <fullName evidence="1">Uncharacterized protein</fullName>
    </submittedName>
</protein>
<dbReference type="Proteomes" id="UP000019471">
    <property type="component" value="Unassembled WGS sequence"/>
</dbReference>